<dbReference type="OrthoDB" id="5975154at2759"/>
<dbReference type="InterPro" id="IPR038050">
    <property type="entry name" value="Neuro_actylchol_rec"/>
</dbReference>
<dbReference type="AlphaFoldDB" id="W2STU3"/>
<evidence type="ECO:0000313" key="4">
    <source>
        <dbReference type="EMBL" id="ETN72122.1"/>
    </source>
</evidence>
<evidence type="ECO:0000259" key="3">
    <source>
        <dbReference type="Pfam" id="PF02932"/>
    </source>
</evidence>
<gene>
    <name evidence="4" type="ORF">NECAME_19019</name>
</gene>
<protein>
    <recommendedName>
        <fullName evidence="3">Neurotransmitter-gated ion-channel transmembrane domain-containing protein</fullName>
    </recommendedName>
</protein>
<evidence type="ECO:0000256" key="2">
    <source>
        <dbReference type="SAM" id="Phobius"/>
    </source>
</evidence>
<dbReference type="GO" id="GO:0005230">
    <property type="term" value="F:extracellular ligand-gated monoatomic ion channel activity"/>
    <property type="evidence" value="ECO:0007669"/>
    <property type="project" value="InterPro"/>
</dbReference>
<dbReference type="KEGG" id="nai:NECAME_19019"/>
<proteinExistence type="predicted"/>
<name>W2STU3_NECAM</name>
<organism evidence="4 5">
    <name type="scientific">Necator americanus</name>
    <name type="common">Human hookworm</name>
    <dbReference type="NCBI Taxonomy" id="51031"/>
    <lineage>
        <taxon>Eukaryota</taxon>
        <taxon>Metazoa</taxon>
        <taxon>Ecdysozoa</taxon>
        <taxon>Nematoda</taxon>
        <taxon>Chromadorea</taxon>
        <taxon>Rhabditida</taxon>
        <taxon>Rhabditina</taxon>
        <taxon>Rhabditomorpha</taxon>
        <taxon>Strongyloidea</taxon>
        <taxon>Ancylostomatidae</taxon>
        <taxon>Bunostominae</taxon>
        <taxon>Necator</taxon>
    </lineage>
</organism>
<dbReference type="InterPro" id="IPR006201">
    <property type="entry name" value="Neur_channel"/>
</dbReference>
<dbReference type="Gene3D" id="1.20.58.390">
    <property type="entry name" value="Neurotransmitter-gated ion-channel transmembrane domain"/>
    <property type="match status" value="1"/>
</dbReference>
<dbReference type="PANTHER" id="PTHR18945">
    <property type="entry name" value="NEUROTRANSMITTER GATED ION CHANNEL"/>
    <property type="match status" value="1"/>
</dbReference>
<dbReference type="GO" id="GO:0016020">
    <property type="term" value="C:membrane"/>
    <property type="evidence" value="ECO:0007669"/>
    <property type="project" value="UniProtKB-SubCell"/>
</dbReference>
<comment type="subcellular location">
    <subcellularLocation>
        <location evidence="1">Membrane</location>
        <topology evidence="1">Multi-pass membrane protein</topology>
    </subcellularLocation>
</comment>
<feature type="transmembrane region" description="Helical" evidence="2">
    <location>
        <begin position="115"/>
        <end position="138"/>
    </location>
</feature>
<dbReference type="Gene3D" id="2.70.170.10">
    <property type="entry name" value="Neurotransmitter-gated ion-channel ligand-binding domain"/>
    <property type="match status" value="1"/>
</dbReference>
<evidence type="ECO:0000313" key="5">
    <source>
        <dbReference type="Proteomes" id="UP000053676"/>
    </source>
</evidence>
<dbReference type="Proteomes" id="UP000053676">
    <property type="component" value="Unassembled WGS sequence"/>
</dbReference>
<dbReference type="STRING" id="51031.W2STU3"/>
<evidence type="ECO:0000256" key="1">
    <source>
        <dbReference type="ARBA" id="ARBA00004141"/>
    </source>
</evidence>
<feature type="non-terminal residue" evidence="4">
    <location>
        <position position="1"/>
    </location>
</feature>
<reference evidence="5" key="1">
    <citation type="journal article" date="2014" name="Nat. Genet.">
        <title>Genome of the human hookworm Necator americanus.</title>
        <authorList>
            <person name="Tang Y.T."/>
            <person name="Gao X."/>
            <person name="Rosa B.A."/>
            <person name="Abubucker S."/>
            <person name="Hallsworth-Pepin K."/>
            <person name="Martin J."/>
            <person name="Tyagi R."/>
            <person name="Heizer E."/>
            <person name="Zhang X."/>
            <person name="Bhonagiri-Palsikar V."/>
            <person name="Minx P."/>
            <person name="Warren W.C."/>
            <person name="Wang Q."/>
            <person name="Zhan B."/>
            <person name="Hotez P.J."/>
            <person name="Sternberg P.W."/>
            <person name="Dougall A."/>
            <person name="Gaze S.T."/>
            <person name="Mulvenna J."/>
            <person name="Sotillo J."/>
            <person name="Ranganathan S."/>
            <person name="Rabelo E.M."/>
            <person name="Wilson R.K."/>
            <person name="Felgner P.L."/>
            <person name="Bethony J."/>
            <person name="Hawdon J.M."/>
            <person name="Gasser R.B."/>
            <person name="Loukas A."/>
            <person name="Mitreva M."/>
        </authorList>
    </citation>
    <scope>NUCLEOTIDE SEQUENCE [LARGE SCALE GENOMIC DNA]</scope>
</reference>
<keyword evidence="5" id="KW-1185">Reference proteome</keyword>
<dbReference type="InterPro" id="IPR036719">
    <property type="entry name" value="Neuro-gated_channel_TM_sf"/>
</dbReference>
<dbReference type="InterPro" id="IPR006029">
    <property type="entry name" value="Neurotrans-gated_channel_TM"/>
</dbReference>
<dbReference type="InterPro" id="IPR036734">
    <property type="entry name" value="Neur_chan_lig-bd_sf"/>
</dbReference>
<dbReference type="Pfam" id="PF02932">
    <property type="entry name" value="Neur_chan_memb"/>
    <property type="match status" value="1"/>
</dbReference>
<feature type="domain" description="Neurotransmitter-gated ion-channel transmembrane" evidence="3">
    <location>
        <begin position="121"/>
        <end position="162"/>
    </location>
</feature>
<accession>W2STU3</accession>
<keyword evidence="2" id="KW-1133">Transmembrane helix</keyword>
<keyword evidence="2" id="KW-0472">Membrane</keyword>
<dbReference type="EMBL" id="KI665615">
    <property type="protein sequence ID" value="ETN72122.1"/>
    <property type="molecule type" value="Genomic_DNA"/>
</dbReference>
<feature type="non-terminal residue" evidence="4">
    <location>
        <position position="163"/>
    </location>
</feature>
<dbReference type="GO" id="GO:0004888">
    <property type="term" value="F:transmembrane signaling receptor activity"/>
    <property type="evidence" value="ECO:0007669"/>
    <property type="project" value="InterPro"/>
</dbReference>
<sequence length="163" mass="19435">LLSDDVRYVDRNNESGWDVERGVDISAYQRWILNCSWYNIFKESVEWDLMSVLGTRHEKWYPCCDYPYVQHSLSLGYVYLRSQYFFPVELQRKEIKRSSRSIDITYYLQIRRKKLFYTVNLVVPCASLAALTSWVFYLPCESHQKVQLCISVLVSLTVFFLLL</sequence>
<dbReference type="SUPFAM" id="SSF90112">
    <property type="entry name" value="Neurotransmitter-gated ion-channel transmembrane pore"/>
    <property type="match status" value="1"/>
</dbReference>
<keyword evidence="2" id="KW-0812">Transmembrane</keyword>